<dbReference type="PANTHER" id="PTHR11895">
    <property type="entry name" value="TRANSAMIDASE"/>
    <property type="match status" value="1"/>
</dbReference>
<dbReference type="InterPro" id="IPR004412">
    <property type="entry name" value="GatA"/>
</dbReference>
<evidence type="ECO:0000256" key="11">
    <source>
        <dbReference type="HAMAP-Rule" id="MF_00120"/>
    </source>
</evidence>
<evidence type="ECO:0000313" key="13">
    <source>
        <dbReference type="EMBL" id="EJF84814.1"/>
    </source>
</evidence>
<feature type="domain" description="Amidase" evidence="12">
    <location>
        <begin position="25"/>
        <end position="472"/>
    </location>
</feature>
<comment type="similarity">
    <text evidence="2 11">Belongs to the amidase family. GatA subfamily.</text>
</comment>
<proteinExistence type="inferred from homology"/>
<evidence type="ECO:0000259" key="12">
    <source>
        <dbReference type="Pfam" id="PF01425"/>
    </source>
</evidence>
<keyword evidence="7 11" id="KW-0547">Nucleotide-binding</keyword>
<evidence type="ECO:0000256" key="8">
    <source>
        <dbReference type="ARBA" id="ARBA00022840"/>
    </source>
</evidence>
<keyword evidence="9 11" id="KW-0648">Protein biosynthesis</keyword>
<dbReference type="InterPro" id="IPR023631">
    <property type="entry name" value="Amidase_dom"/>
</dbReference>
<comment type="function">
    <text evidence="11">Allows the formation of correctly charged Gln-tRNA(Gln) through the transamidation of misacylated Glu-tRNA(Gln) in organisms which lack glutaminyl-tRNA synthetase. The reaction takes place in the presence of glutamine and ATP through an activated gamma-phospho-Glu-tRNA(Gln).</text>
</comment>
<sequence>MTDLTTLTIAQARDALIKKKLKATELTEAYLKAIELANPTLNAYVTITAEQARKMAAESEGRLARGEGRTLEGIPLGVKDLFATHGVHTQACSNILDGFKPHYESTVTANLWQDGAVMLGKLNMDEFAMGSSNETSYYGPVINPWRKKGSNEKLVPGGSSGGSSAAVAAQICAGATATDTGGSIRQPAAFTGTVGIKPTYGRCSRWGVVAFASSLDQAGPIARDVRDCAILLRSMASFDEKDSTSMNLPVPDYESYLGQSIKGMKIGIPKEYYLDGMSSEIIELWQKGINWLKDAGAEIHDISLPHTKYALPSYYIIAPAEASSNLARYDGVRFGLRVPGQDIIEMYENTRSVGFGDEVKRRILVGTYVLSSGYYDACYLRAQKVRTLVKRDFDQCFDSGIEAILTPATPTPAFGIADEKIKNDAVAMYLNDIFTVPINMAGLPGISVPAGLSSNGLPLGLQLIGKPFAEEVIFQIAHIIEQAAGIFCAEKWWI</sequence>
<dbReference type="HAMAP" id="MF_00120">
    <property type="entry name" value="GatA"/>
    <property type="match status" value="1"/>
</dbReference>
<gene>
    <name evidence="11" type="primary">gatA</name>
    <name evidence="13" type="ORF">MCU_00392</name>
</gene>
<organism evidence="13 14">
    <name type="scientific">Bartonella elizabethae Re6043vi</name>
    <dbReference type="NCBI Taxonomy" id="1094554"/>
    <lineage>
        <taxon>Bacteria</taxon>
        <taxon>Pseudomonadati</taxon>
        <taxon>Pseudomonadota</taxon>
        <taxon>Alphaproteobacteria</taxon>
        <taxon>Hyphomicrobiales</taxon>
        <taxon>Bartonellaceae</taxon>
        <taxon>Bartonella</taxon>
    </lineage>
</organism>
<dbReference type="EC" id="6.3.5.7" evidence="4 11"/>
<feature type="active site" description="Charge relay system" evidence="11">
    <location>
        <position position="159"/>
    </location>
</feature>
<evidence type="ECO:0000256" key="4">
    <source>
        <dbReference type="ARBA" id="ARBA00012739"/>
    </source>
</evidence>
<dbReference type="NCBIfam" id="TIGR00132">
    <property type="entry name" value="gatA"/>
    <property type="match status" value="1"/>
</dbReference>
<feature type="active site" description="Charge relay system" evidence="11">
    <location>
        <position position="79"/>
    </location>
</feature>
<keyword evidence="6 11" id="KW-0436">Ligase</keyword>
<evidence type="ECO:0000256" key="10">
    <source>
        <dbReference type="ARBA" id="ARBA00047407"/>
    </source>
</evidence>
<dbReference type="InterPro" id="IPR036928">
    <property type="entry name" value="AS_sf"/>
</dbReference>
<evidence type="ECO:0000256" key="6">
    <source>
        <dbReference type="ARBA" id="ARBA00022598"/>
    </source>
</evidence>
<evidence type="ECO:0000256" key="5">
    <source>
        <dbReference type="ARBA" id="ARBA00014428"/>
    </source>
</evidence>
<name>A0ABN0GMK8_BAREL</name>
<reference evidence="13 14" key="1">
    <citation type="submission" date="2012-03" db="EMBL/GenBank/DDBJ databases">
        <title>The Genome Sequence of Bartonella elizabethae Re6043vi.</title>
        <authorList>
            <consortium name="The Broad Institute Genome Sequencing Platform"/>
            <consortium name="The Broad Institute Genome Sequencing Center for Infectious Disease"/>
            <person name="Feldgarden M."/>
            <person name="Kirby J."/>
            <person name="Kosoy M."/>
            <person name="Birtles R."/>
            <person name="Probert W.S."/>
            <person name="Chiaraviglio L."/>
            <person name="Young S.K."/>
            <person name="Zeng Q."/>
            <person name="Gargeya S."/>
            <person name="Fitzgerald M."/>
            <person name="Haas B."/>
            <person name="Abouelleil A."/>
            <person name="Alvarado L."/>
            <person name="Arachchi H.M."/>
            <person name="Berlin A."/>
            <person name="Chapman S.B."/>
            <person name="Gearin G."/>
            <person name="Goldberg J."/>
            <person name="Griggs A."/>
            <person name="Gujja S."/>
            <person name="Hansen M."/>
            <person name="Heiman D."/>
            <person name="Howarth C."/>
            <person name="Larimer J."/>
            <person name="Lui A."/>
            <person name="MacDonald P.J.P."/>
            <person name="McCowen C."/>
            <person name="Montmayeur A."/>
            <person name="Murphy C."/>
            <person name="Neiman D."/>
            <person name="Pearson M."/>
            <person name="Priest M."/>
            <person name="Roberts A."/>
            <person name="Saif S."/>
            <person name="Shea T."/>
            <person name="Sisk P."/>
            <person name="Stolte C."/>
            <person name="Sykes S."/>
            <person name="Wortman J."/>
            <person name="Nusbaum C."/>
            <person name="Birren B."/>
        </authorList>
    </citation>
    <scope>NUCLEOTIDE SEQUENCE [LARGE SCALE GENOMIC DNA]</scope>
    <source>
        <strain evidence="13 14">Re6043vi</strain>
    </source>
</reference>
<dbReference type="EMBL" id="AILW01000002">
    <property type="protein sequence ID" value="EJF84814.1"/>
    <property type="molecule type" value="Genomic_DNA"/>
</dbReference>
<evidence type="ECO:0000313" key="14">
    <source>
        <dbReference type="Proteomes" id="UP000008942"/>
    </source>
</evidence>
<dbReference type="Pfam" id="PF01425">
    <property type="entry name" value="Amidase"/>
    <property type="match status" value="1"/>
</dbReference>
<evidence type="ECO:0000256" key="9">
    <source>
        <dbReference type="ARBA" id="ARBA00022917"/>
    </source>
</evidence>
<dbReference type="PROSITE" id="PS00571">
    <property type="entry name" value="AMIDASES"/>
    <property type="match status" value="1"/>
</dbReference>
<dbReference type="InterPro" id="IPR000120">
    <property type="entry name" value="Amidase"/>
</dbReference>
<accession>A0ABN0GMK8</accession>
<keyword evidence="14" id="KW-1185">Reference proteome</keyword>
<keyword evidence="8 11" id="KW-0067">ATP-binding</keyword>
<evidence type="ECO:0000256" key="3">
    <source>
        <dbReference type="ARBA" id="ARBA00011123"/>
    </source>
</evidence>
<dbReference type="InterPro" id="IPR020556">
    <property type="entry name" value="Amidase_CS"/>
</dbReference>
<dbReference type="SUPFAM" id="SSF75304">
    <property type="entry name" value="Amidase signature (AS) enzymes"/>
    <property type="match status" value="1"/>
</dbReference>
<dbReference type="PANTHER" id="PTHR11895:SF151">
    <property type="entry name" value="GLUTAMYL-TRNA(GLN) AMIDOTRANSFERASE SUBUNIT A"/>
    <property type="match status" value="1"/>
</dbReference>
<comment type="function">
    <text evidence="1">Hydrolyzes indole-3-acetamide (IAM) into indole-3-acetic acid (IAA).</text>
</comment>
<dbReference type="Gene3D" id="3.90.1300.10">
    <property type="entry name" value="Amidase signature (AS) domain"/>
    <property type="match status" value="1"/>
</dbReference>
<dbReference type="Proteomes" id="UP000008942">
    <property type="component" value="Unassembled WGS sequence"/>
</dbReference>
<evidence type="ECO:0000256" key="7">
    <source>
        <dbReference type="ARBA" id="ARBA00022741"/>
    </source>
</evidence>
<feature type="active site" description="Acyl-ester intermediate" evidence="11">
    <location>
        <position position="183"/>
    </location>
</feature>
<comment type="catalytic activity">
    <reaction evidence="10 11">
        <text>L-glutamyl-tRNA(Gln) + L-glutamine + ATP + H2O = L-glutaminyl-tRNA(Gln) + L-glutamate + ADP + phosphate + H(+)</text>
        <dbReference type="Rhea" id="RHEA:17521"/>
        <dbReference type="Rhea" id="RHEA-COMP:9681"/>
        <dbReference type="Rhea" id="RHEA-COMP:9684"/>
        <dbReference type="ChEBI" id="CHEBI:15377"/>
        <dbReference type="ChEBI" id="CHEBI:15378"/>
        <dbReference type="ChEBI" id="CHEBI:29985"/>
        <dbReference type="ChEBI" id="CHEBI:30616"/>
        <dbReference type="ChEBI" id="CHEBI:43474"/>
        <dbReference type="ChEBI" id="CHEBI:58359"/>
        <dbReference type="ChEBI" id="CHEBI:78520"/>
        <dbReference type="ChEBI" id="CHEBI:78521"/>
        <dbReference type="ChEBI" id="CHEBI:456216"/>
        <dbReference type="EC" id="6.3.5.7"/>
    </reaction>
</comment>
<comment type="subunit">
    <text evidence="3 11">Heterotrimer of A, B and C subunits.</text>
</comment>
<evidence type="ECO:0000256" key="2">
    <source>
        <dbReference type="ARBA" id="ARBA00008069"/>
    </source>
</evidence>
<dbReference type="RefSeq" id="WP_005773520.1">
    <property type="nucleotide sequence ID" value="NZ_JH725139.1"/>
</dbReference>
<comment type="caution">
    <text evidence="13">The sequence shown here is derived from an EMBL/GenBank/DDBJ whole genome shotgun (WGS) entry which is preliminary data.</text>
</comment>
<evidence type="ECO:0000256" key="1">
    <source>
        <dbReference type="ARBA" id="ARBA00003871"/>
    </source>
</evidence>
<protein>
    <recommendedName>
        <fullName evidence="5 11">Glutamyl-tRNA(Gln) amidotransferase subunit A</fullName>
        <shortName evidence="11">Glu-ADT subunit A</shortName>
        <ecNumber evidence="4 11">6.3.5.7</ecNumber>
    </recommendedName>
</protein>